<dbReference type="SUPFAM" id="SSF56935">
    <property type="entry name" value="Porins"/>
    <property type="match status" value="1"/>
</dbReference>
<keyword evidence="12 19" id="KW-0675">Receptor</keyword>
<keyword evidence="11 14" id="KW-0472">Membrane</keyword>
<evidence type="ECO:0000256" key="3">
    <source>
        <dbReference type="ARBA" id="ARBA00022448"/>
    </source>
</evidence>
<dbReference type="Proteomes" id="UP000807785">
    <property type="component" value="Unassembled WGS sequence"/>
</dbReference>
<comment type="subcellular location">
    <subcellularLocation>
        <location evidence="1 14">Cell outer membrane</location>
        <topology evidence="1 14">Multi-pass membrane protein</topology>
    </subcellularLocation>
</comment>
<evidence type="ECO:0000256" key="5">
    <source>
        <dbReference type="ARBA" id="ARBA00022496"/>
    </source>
</evidence>
<dbReference type="PANTHER" id="PTHR32552">
    <property type="entry name" value="FERRICHROME IRON RECEPTOR-RELATED"/>
    <property type="match status" value="1"/>
</dbReference>
<proteinExistence type="inferred from homology"/>
<evidence type="ECO:0000256" key="7">
    <source>
        <dbReference type="ARBA" id="ARBA00022729"/>
    </source>
</evidence>
<keyword evidence="6 14" id="KW-0812">Transmembrane</keyword>
<dbReference type="InterPro" id="IPR012910">
    <property type="entry name" value="Plug_dom"/>
</dbReference>
<dbReference type="Pfam" id="PF00593">
    <property type="entry name" value="TonB_dep_Rec_b-barrel"/>
    <property type="match status" value="1"/>
</dbReference>
<protein>
    <submittedName>
        <fullName evidence="19">TonB-dependent receptor</fullName>
    </submittedName>
</protein>
<comment type="similarity">
    <text evidence="2 14 15">Belongs to the TonB-dependent receptor family.</text>
</comment>
<feature type="signal peptide" evidence="16">
    <location>
        <begin position="1"/>
        <end position="30"/>
    </location>
</feature>
<dbReference type="EMBL" id="JADJEV010000003">
    <property type="protein sequence ID" value="MBK6973508.1"/>
    <property type="molecule type" value="Genomic_DNA"/>
</dbReference>
<evidence type="ECO:0000256" key="13">
    <source>
        <dbReference type="ARBA" id="ARBA00023237"/>
    </source>
</evidence>
<keyword evidence="7 16" id="KW-0732">Signal</keyword>
<evidence type="ECO:0000256" key="9">
    <source>
        <dbReference type="ARBA" id="ARBA00023065"/>
    </source>
</evidence>
<organism evidence="19 20">
    <name type="scientific">Candidatus Methylophosphatis roskildensis</name>
    <dbReference type="NCBI Taxonomy" id="2899263"/>
    <lineage>
        <taxon>Bacteria</taxon>
        <taxon>Pseudomonadati</taxon>
        <taxon>Pseudomonadota</taxon>
        <taxon>Betaproteobacteria</taxon>
        <taxon>Nitrosomonadales</taxon>
        <taxon>Sterolibacteriaceae</taxon>
        <taxon>Candidatus Methylophosphatis</taxon>
    </lineage>
</organism>
<evidence type="ECO:0000256" key="16">
    <source>
        <dbReference type="SAM" id="SignalP"/>
    </source>
</evidence>
<dbReference type="PROSITE" id="PS52016">
    <property type="entry name" value="TONB_DEPENDENT_REC_3"/>
    <property type="match status" value="1"/>
</dbReference>
<dbReference type="GO" id="GO:0009279">
    <property type="term" value="C:cell outer membrane"/>
    <property type="evidence" value="ECO:0007669"/>
    <property type="project" value="UniProtKB-SubCell"/>
</dbReference>
<evidence type="ECO:0000256" key="2">
    <source>
        <dbReference type="ARBA" id="ARBA00009810"/>
    </source>
</evidence>
<evidence type="ECO:0000313" key="19">
    <source>
        <dbReference type="EMBL" id="MBK6973508.1"/>
    </source>
</evidence>
<keyword evidence="8" id="KW-0408">Iron</keyword>
<evidence type="ECO:0000256" key="14">
    <source>
        <dbReference type="PROSITE-ProRule" id="PRU01360"/>
    </source>
</evidence>
<dbReference type="CDD" id="cd01347">
    <property type="entry name" value="ligand_gated_channel"/>
    <property type="match status" value="1"/>
</dbReference>
<sequence>MSLPKNRSRFALRGIPLAIAAAFGPHAAHADTSLAPVVVTATRVEQSSFDLPVSIDSVDAAQLRDQRLGVNLSESLNRVPGIVVQNRETYSQEQSVIIRGFGARSQFGVRGIKLIADGIPAGTPDGQGGSGLFDLATAKRVEVLRGAFSALYGNHSGGVVQVFTEDGPARPTLGLSLAAGSDDTRRATLKFGGTSGNVNYIGSVSRLETDGYRQWSEAQKDQVNLKLRVQTGEKSSVTLIGNYLDQPNNQDPLGLTAAQVAQDRRQAQTAALAFKTRRNLNNLQGGVVFDTELTSADSLRAIVYGGTRSNEQFLAIANGGVSAFDRDFQGAGLRWTHRAGPLTLTSGADYERAQDLRQAFANNGGAKGALSRDEVNTVDQAGAYAQAQWDITQAFSLSGGLRYTRVKFNSEDHFVSASNPDDSGSVTHSAWTPTVGAVYKLTPTINLYANAGRSFETPTFIELAYQAAPASGPNFALQPSKSNQYEVGLKAYVANDIRVNLALFQIDTSDEIVINTNAGGRSTYQNAGDTRRRGLELAIDGPLGAGFNGYLAATWLDAKFRDSFSTCGGVSPPCNPASQIAVDAGNTIPGIPRYTIYGELAWRHQPLGFTAAVEGRWNGKAEVNDANRTVRADAPADPVAAYFVAGLRAGFEQQLANWKLSEFARVDNLFDKQYIGAIYVNDQNGRYYAPAPERSYLVGLSASYAF</sequence>
<evidence type="ECO:0000256" key="11">
    <source>
        <dbReference type="ARBA" id="ARBA00023136"/>
    </source>
</evidence>
<keyword evidence="9" id="KW-0406">Ion transport</keyword>
<keyword evidence="10 15" id="KW-0798">TonB box</keyword>
<feature type="chain" id="PRO_5038647864" evidence="16">
    <location>
        <begin position="31"/>
        <end position="706"/>
    </location>
</feature>
<dbReference type="InterPro" id="IPR037066">
    <property type="entry name" value="Plug_dom_sf"/>
</dbReference>
<dbReference type="Gene3D" id="2.170.130.10">
    <property type="entry name" value="TonB-dependent receptor, plug domain"/>
    <property type="match status" value="1"/>
</dbReference>
<keyword evidence="3 14" id="KW-0813">Transport</keyword>
<comment type="caution">
    <text evidence="19">The sequence shown here is derived from an EMBL/GenBank/DDBJ whole genome shotgun (WGS) entry which is preliminary data.</text>
</comment>
<dbReference type="AlphaFoldDB" id="A0A9D7HM98"/>
<reference evidence="19" key="1">
    <citation type="submission" date="2020-10" db="EMBL/GenBank/DDBJ databases">
        <title>Connecting structure to function with the recovery of over 1000 high-quality activated sludge metagenome-assembled genomes encoding full-length rRNA genes using long-read sequencing.</title>
        <authorList>
            <person name="Singleton C.M."/>
            <person name="Petriglieri F."/>
            <person name="Kristensen J.M."/>
            <person name="Kirkegaard R.H."/>
            <person name="Michaelsen T.Y."/>
            <person name="Andersen M.H."/>
            <person name="Karst S.M."/>
            <person name="Dueholm M.S."/>
            <person name="Nielsen P.H."/>
            <person name="Albertsen M."/>
        </authorList>
    </citation>
    <scope>NUCLEOTIDE SEQUENCE</scope>
    <source>
        <strain evidence="19">Bjer_18-Q3-R1-45_BAT3C.347</strain>
    </source>
</reference>
<dbReference type="Gene3D" id="2.40.170.20">
    <property type="entry name" value="TonB-dependent receptor, beta-barrel domain"/>
    <property type="match status" value="1"/>
</dbReference>
<dbReference type="GO" id="GO:0015344">
    <property type="term" value="F:siderophore uptake transmembrane transporter activity"/>
    <property type="evidence" value="ECO:0007669"/>
    <property type="project" value="TreeGrafter"/>
</dbReference>
<evidence type="ECO:0000256" key="1">
    <source>
        <dbReference type="ARBA" id="ARBA00004571"/>
    </source>
</evidence>
<evidence type="ECO:0000313" key="20">
    <source>
        <dbReference type="Proteomes" id="UP000807785"/>
    </source>
</evidence>
<evidence type="ECO:0000256" key="12">
    <source>
        <dbReference type="ARBA" id="ARBA00023170"/>
    </source>
</evidence>
<keyword evidence="4 14" id="KW-1134">Transmembrane beta strand</keyword>
<dbReference type="InterPro" id="IPR000531">
    <property type="entry name" value="Beta-barrel_TonB"/>
</dbReference>
<evidence type="ECO:0000256" key="15">
    <source>
        <dbReference type="RuleBase" id="RU003357"/>
    </source>
</evidence>
<feature type="domain" description="TonB-dependent receptor plug" evidence="18">
    <location>
        <begin position="50"/>
        <end position="159"/>
    </location>
</feature>
<evidence type="ECO:0000256" key="6">
    <source>
        <dbReference type="ARBA" id="ARBA00022692"/>
    </source>
</evidence>
<dbReference type="PANTHER" id="PTHR32552:SF68">
    <property type="entry name" value="FERRICHROME OUTER MEMBRANE TRANSPORTER_PHAGE RECEPTOR"/>
    <property type="match status" value="1"/>
</dbReference>
<evidence type="ECO:0000259" key="18">
    <source>
        <dbReference type="Pfam" id="PF07715"/>
    </source>
</evidence>
<dbReference type="InterPro" id="IPR039426">
    <property type="entry name" value="TonB-dep_rcpt-like"/>
</dbReference>
<dbReference type="InterPro" id="IPR036942">
    <property type="entry name" value="Beta-barrel_TonB_sf"/>
</dbReference>
<evidence type="ECO:0000259" key="17">
    <source>
        <dbReference type="Pfam" id="PF00593"/>
    </source>
</evidence>
<accession>A0A9D7HM98</accession>
<feature type="domain" description="TonB-dependent receptor-like beta-barrel" evidence="17">
    <location>
        <begin position="237"/>
        <end position="669"/>
    </location>
</feature>
<evidence type="ECO:0000256" key="4">
    <source>
        <dbReference type="ARBA" id="ARBA00022452"/>
    </source>
</evidence>
<gene>
    <name evidence="19" type="ORF">IPH26_11395</name>
</gene>
<evidence type="ECO:0000256" key="8">
    <source>
        <dbReference type="ARBA" id="ARBA00023004"/>
    </source>
</evidence>
<dbReference type="Pfam" id="PF07715">
    <property type="entry name" value="Plug"/>
    <property type="match status" value="1"/>
</dbReference>
<keyword evidence="5" id="KW-0410">Iron transport</keyword>
<keyword evidence="13 14" id="KW-0998">Cell outer membrane</keyword>
<name>A0A9D7HM98_9PROT</name>
<evidence type="ECO:0000256" key="10">
    <source>
        <dbReference type="ARBA" id="ARBA00023077"/>
    </source>
</evidence>